<evidence type="ECO:0000313" key="2">
    <source>
        <dbReference type="EMBL" id="OYQ30671.1"/>
    </source>
</evidence>
<protein>
    <recommendedName>
        <fullName evidence="1">B12-binding domain-containing protein</fullName>
    </recommendedName>
</protein>
<dbReference type="InterPro" id="IPR006158">
    <property type="entry name" value="Cobalamin-bd"/>
</dbReference>
<dbReference type="OrthoDB" id="5498228at2"/>
<accession>A0A255YN81</accession>
<dbReference type="GO" id="GO:0031419">
    <property type="term" value="F:cobalamin binding"/>
    <property type="evidence" value="ECO:0007669"/>
    <property type="project" value="InterPro"/>
</dbReference>
<name>A0A255YN81_9SPHN</name>
<evidence type="ECO:0000313" key="3">
    <source>
        <dbReference type="Proteomes" id="UP000216991"/>
    </source>
</evidence>
<reference evidence="2 3" key="1">
    <citation type="submission" date="2017-07" db="EMBL/GenBank/DDBJ databases">
        <title>Sandarakinorhabdus cyanobacteriorum sp. nov., a novel bacterium isolated from cyanobacterial aggregates in a eutrophic lake.</title>
        <authorList>
            <person name="Cai H."/>
        </authorList>
    </citation>
    <scope>NUCLEOTIDE SEQUENCE [LARGE SCALE GENOMIC DNA]</scope>
    <source>
        <strain evidence="2 3">TH057</strain>
    </source>
</reference>
<dbReference type="Pfam" id="PF02310">
    <property type="entry name" value="B12-binding"/>
    <property type="match status" value="1"/>
</dbReference>
<organism evidence="2 3">
    <name type="scientific">Sandarakinorhabdus cyanobacteriorum</name>
    <dbReference type="NCBI Taxonomy" id="1981098"/>
    <lineage>
        <taxon>Bacteria</taxon>
        <taxon>Pseudomonadati</taxon>
        <taxon>Pseudomonadota</taxon>
        <taxon>Alphaproteobacteria</taxon>
        <taxon>Sphingomonadales</taxon>
        <taxon>Sphingosinicellaceae</taxon>
        <taxon>Sandarakinorhabdus</taxon>
    </lineage>
</organism>
<proteinExistence type="predicted"/>
<comment type="caution">
    <text evidence="2">The sequence shown here is derived from an EMBL/GenBank/DDBJ whole genome shotgun (WGS) entry which is preliminary data.</text>
</comment>
<sequence length="300" mass="30858">MTSMMDIVADATSAATKGWNRARRAAFGGNGGDSAAPGTAQPDASALARLIEADIIPRLLAGHGQAQPNSDSMRLPAGLVARLARALLDDDAAVLVEEIEALEAKGHAPQALMEDLIGPAARLLGDWWLADDIDFVDVTMGLWRCQMLVHALSARHPGGAVPAAMQRHALILPAPGEQHVLGAMIVEDAFRRAGWATHSGPALDEDALVSLVAREGFDLIGLSAGSQRVLAGLPRTIAALRRAAGRPILVLVGGPAVAGEAAVARRIGADGAARDAAHAVALAELHLAGQPPVRAAVTTA</sequence>
<evidence type="ECO:0000259" key="1">
    <source>
        <dbReference type="PROSITE" id="PS51332"/>
    </source>
</evidence>
<dbReference type="EMBL" id="NOXT01000100">
    <property type="protein sequence ID" value="OYQ30671.1"/>
    <property type="molecule type" value="Genomic_DNA"/>
</dbReference>
<dbReference type="CDD" id="cd02065">
    <property type="entry name" value="B12-binding_like"/>
    <property type="match status" value="1"/>
</dbReference>
<dbReference type="AlphaFoldDB" id="A0A255YN81"/>
<keyword evidence="3" id="KW-1185">Reference proteome</keyword>
<dbReference type="Gene3D" id="3.40.50.280">
    <property type="entry name" value="Cobalamin-binding domain"/>
    <property type="match status" value="1"/>
</dbReference>
<dbReference type="PROSITE" id="PS51332">
    <property type="entry name" value="B12_BINDING"/>
    <property type="match status" value="1"/>
</dbReference>
<dbReference type="RefSeq" id="WP_094473320.1">
    <property type="nucleotide sequence ID" value="NZ_NOXT01000100.1"/>
</dbReference>
<feature type="domain" description="B12-binding" evidence="1">
    <location>
        <begin position="166"/>
        <end position="293"/>
    </location>
</feature>
<dbReference type="InterPro" id="IPR036724">
    <property type="entry name" value="Cobalamin-bd_sf"/>
</dbReference>
<dbReference type="GO" id="GO:0046872">
    <property type="term" value="F:metal ion binding"/>
    <property type="evidence" value="ECO:0007669"/>
    <property type="project" value="InterPro"/>
</dbReference>
<dbReference type="SUPFAM" id="SSF52242">
    <property type="entry name" value="Cobalamin (vitamin B12)-binding domain"/>
    <property type="match status" value="1"/>
</dbReference>
<gene>
    <name evidence="2" type="ORF">CHU93_06610</name>
</gene>
<dbReference type="Proteomes" id="UP000216991">
    <property type="component" value="Unassembled WGS sequence"/>
</dbReference>